<evidence type="ECO:0000256" key="5">
    <source>
        <dbReference type="ARBA" id="ARBA00022679"/>
    </source>
</evidence>
<gene>
    <name evidence="14" type="ORF">SAMN04487995_1315</name>
</gene>
<evidence type="ECO:0000256" key="4">
    <source>
        <dbReference type="ARBA" id="ARBA00022553"/>
    </source>
</evidence>
<dbReference type="Pfam" id="PF00512">
    <property type="entry name" value="HisKA"/>
    <property type="match status" value="1"/>
</dbReference>
<dbReference type="RefSeq" id="WP_090333610.1">
    <property type="nucleotide sequence ID" value="NZ_FNXY01000002.1"/>
</dbReference>
<evidence type="ECO:0000256" key="11">
    <source>
        <dbReference type="SAM" id="Phobius"/>
    </source>
</evidence>
<keyword evidence="10 11" id="KW-0472">Membrane</keyword>
<dbReference type="Pfam" id="PF00672">
    <property type="entry name" value="HAMP"/>
    <property type="match status" value="1"/>
</dbReference>
<dbReference type="FunFam" id="3.30.565.10:FF:000006">
    <property type="entry name" value="Sensor histidine kinase WalK"/>
    <property type="match status" value="1"/>
</dbReference>
<dbReference type="PANTHER" id="PTHR45436">
    <property type="entry name" value="SENSOR HISTIDINE KINASE YKOH"/>
    <property type="match status" value="1"/>
</dbReference>
<evidence type="ECO:0000259" key="13">
    <source>
        <dbReference type="PROSITE" id="PS50885"/>
    </source>
</evidence>
<keyword evidence="9" id="KW-0902">Two-component regulatory system</keyword>
<organism evidence="14 15">
    <name type="scientific">Dyadobacter koreensis</name>
    <dbReference type="NCBI Taxonomy" id="408657"/>
    <lineage>
        <taxon>Bacteria</taxon>
        <taxon>Pseudomonadati</taxon>
        <taxon>Bacteroidota</taxon>
        <taxon>Cytophagia</taxon>
        <taxon>Cytophagales</taxon>
        <taxon>Spirosomataceae</taxon>
        <taxon>Dyadobacter</taxon>
    </lineage>
</organism>
<feature type="transmembrane region" description="Helical" evidence="11">
    <location>
        <begin position="7"/>
        <end position="29"/>
    </location>
</feature>
<dbReference type="InterPro" id="IPR003594">
    <property type="entry name" value="HATPase_dom"/>
</dbReference>
<dbReference type="PRINTS" id="PR00344">
    <property type="entry name" value="BCTRLSENSOR"/>
</dbReference>
<dbReference type="EMBL" id="FNXY01000002">
    <property type="protein sequence ID" value="SEI55216.1"/>
    <property type="molecule type" value="Genomic_DNA"/>
</dbReference>
<sequence>MKIKDRIALQFTLMVAVILLLFSIAVYSVSARYRQEEFYDRLKSKAQTTCRLLVKVKGIDKDLLRTIDMNTLTEMFDEKVLIFNTKDELVYSSVDDKLITYHKELLGQVRQNKEMEFLQDQSETIGLLYQEGDEPLVVLASAYDKFGRSKLENLLQTLAWGLVGGIGLTVALGVYFASNSLKPISAINHQVSQITANNLEQKLDEGNRKDEIAQLAINFNTVLDRLNKAFVQQKSFVSHASHELRTPLAALKSEIQLGQRFAKNNPDLEEVFENLFSDTERLISITNNLLFLARSIENMGNNKFTSVRVEDLAFMAKEEILSSSPNYKILIDYITIPENENDTIIEGNEELLKRVLLNLIDNACKYSSNHTARVLFETNDTDCTIRIADEGIGISRQDIPYLFDPFYRASHTSNVPGFGIGLSICQRIIELHHGSISVQSELEKGSEFKVTLKHI</sequence>
<keyword evidence="7 14" id="KW-0418">Kinase</keyword>
<dbReference type="GO" id="GO:0000155">
    <property type="term" value="F:phosphorelay sensor kinase activity"/>
    <property type="evidence" value="ECO:0007669"/>
    <property type="project" value="InterPro"/>
</dbReference>
<dbReference type="PANTHER" id="PTHR45436:SF5">
    <property type="entry name" value="SENSOR HISTIDINE KINASE TRCS"/>
    <property type="match status" value="1"/>
</dbReference>
<dbReference type="PROSITE" id="PS50109">
    <property type="entry name" value="HIS_KIN"/>
    <property type="match status" value="1"/>
</dbReference>
<comment type="subcellular location">
    <subcellularLocation>
        <location evidence="2">Membrane</location>
    </subcellularLocation>
</comment>
<dbReference type="InterPro" id="IPR036890">
    <property type="entry name" value="HATPase_C_sf"/>
</dbReference>
<evidence type="ECO:0000259" key="12">
    <source>
        <dbReference type="PROSITE" id="PS50109"/>
    </source>
</evidence>
<dbReference type="EC" id="2.7.13.3" evidence="3"/>
<evidence type="ECO:0000256" key="8">
    <source>
        <dbReference type="ARBA" id="ARBA00022989"/>
    </source>
</evidence>
<evidence type="ECO:0000256" key="2">
    <source>
        <dbReference type="ARBA" id="ARBA00004370"/>
    </source>
</evidence>
<dbReference type="InterPro" id="IPR003661">
    <property type="entry name" value="HisK_dim/P_dom"/>
</dbReference>
<keyword evidence="15" id="KW-1185">Reference proteome</keyword>
<reference evidence="14 15" key="1">
    <citation type="submission" date="2016-10" db="EMBL/GenBank/DDBJ databases">
        <authorList>
            <person name="de Groot N.N."/>
        </authorList>
    </citation>
    <scope>NUCLEOTIDE SEQUENCE [LARGE SCALE GENOMIC DNA]</scope>
    <source>
        <strain evidence="14 15">DSM 19938</strain>
    </source>
</reference>
<protein>
    <recommendedName>
        <fullName evidence="3">histidine kinase</fullName>
        <ecNumber evidence="3">2.7.13.3</ecNumber>
    </recommendedName>
</protein>
<dbReference type="InterPro" id="IPR005467">
    <property type="entry name" value="His_kinase_dom"/>
</dbReference>
<dbReference type="InterPro" id="IPR050428">
    <property type="entry name" value="TCS_sensor_his_kinase"/>
</dbReference>
<evidence type="ECO:0000256" key="3">
    <source>
        <dbReference type="ARBA" id="ARBA00012438"/>
    </source>
</evidence>
<evidence type="ECO:0000313" key="14">
    <source>
        <dbReference type="EMBL" id="SEI55216.1"/>
    </source>
</evidence>
<keyword evidence="5" id="KW-0808">Transferase</keyword>
<dbReference type="InterPro" id="IPR036097">
    <property type="entry name" value="HisK_dim/P_sf"/>
</dbReference>
<dbReference type="PROSITE" id="PS50885">
    <property type="entry name" value="HAMP"/>
    <property type="match status" value="1"/>
</dbReference>
<accession>A0A1H6RL42</accession>
<dbReference type="Gene3D" id="6.10.340.10">
    <property type="match status" value="1"/>
</dbReference>
<dbReference type="CDD" id="cd00082">
    <property type="entry name" value="HisKA"/>
    <property type="match status" value="1"/>
</dbReference>
<dbReference type="SMART" id="SM00304">
    <property type="entry name" value="HAMP"/>
    <property type="match status" value="1"/>
</dbReference>
<keyword evidence="4" id="KW-0597">Phosphoprotein</keyword>
<dbReference type="Gene3D" id="3.30.565.10">
    <property type="entry name" value="Histidine kinase-like ATPase, C-terminal domain"/>
    <property type="match status" value="1"/>
</dbReference>
<evidence type="ECO:0000256" key="10">
    <source>
        <dbReference type="ARBA" id="ARBA00023136"/>
    </source>
</evidence>
<dbReference type="SUPFAM" id="SSF47384">
    <property type="entry name" value="Homodimeric domain of signal transducing histidine kinase"/>
    <property type="match status" value="1"/>
</dbReference>
<evidence type="ECO:0000313" key="15">
    <source>
        <dbReference type="Proteomes" id="UP000199532"/>
    </source>
</evidence>
<dbReference type="SUPFAM" id="SSF55874">
    <property type="entry name" value="ATPase domain of HSP90 chaperone/DNA topoisomerase II/histidine kinase"/>
    <property type="match status" value="1"/>
</dbReference>
<dbReference type="Proteomes" id="UP000199532">
    <property type="component" value="Unassembled WGS sequence"/>
</dbReference>
<comment type="catalytic activity">
    <reaction evidence="1">
        <text>ATP + protein L-histidine = ADP + protein N-phospho-L-histidine.</text>
        <dbReference type="EC" id="2.7.13.3"/>
    </reaction>
</comment>
<evidence type="ECO:0000256" key="7">
    <source>
        <dbReference type="ARBA" id="ARBA00022777"/>
    </source>
</evidence>
<dbReference type="Pfam" id="PF02518">
    <property type="entry name" value="HATPase_c"/>
    <property type="match status" value="1"/>
</dbReference>
<evidence type="ECO:0000256" key="1">
    <source>
        <dbReference type="ARBA" id="ARBA00000085"/>
    </source>
</evidence>
<dbReference type="CDD" id="cd00075">
    <property type="entry name" value="HATPase"/>
    <property type="match status" value="1"/>
</dbReference>
<dbReference type="SMART" id="SM00387">
    <property type="entry name" value="HATPase_c"/>
    <property type="match status" value="1"/>
</dbReference>
<dbReference type="CDD" id="cd06225">
    <property type="entry name" value="HAMP"/>
    <property type="match status" value="1"/>
</dbReference>
<dbReference type="Gene3D" id="1.10.287.130">
    <property type="match status" value="1"/>
</dbReference>
<dbReference type="InterPro" id="IPR003660">
    <property type="entry name" value="HAMP_dom"/>
</dbReference>
<keyword evidence="8 11" id="KW-1133">Transmembrane helix</keyword>
<feature type="domain" description="Histidine kinase" evidence="12">
    <location>
        <begin position="239"/>
        <end position="455"/>
    </location>
</feature>
<name>A0A1H6RL42_9BACT</name>
<evidence type="ECO:0000256" key="6">
    <source>
        <dbReference type="ARBA" id="ARBA00022692"/>
    </source>
</evidence>
<dbReference type="SUPFAM" id="SSF158472">
    <property type="entry name" value="HAMP domain-like"/>
    <property type="match status" value="1"/>
</dbReference>
<dbReference type="AlphaFoldDB" id="A0A1H6RL42"/>
<evidence type="ECO:0000256" key="9">
    <source>
        <dbReference type="ARBA" id="ARBA00023012"/>
    </source>
</evidence>
<dbReference type="InterPro" id="IPR004358">
    <property type="entry name" value="Sig_transdc_His_kin-like_C"/>
</dbReference>
<dbReference type="GO" id="GO:0005886">
    <property type="term" value="C:plasma membrane"/>
    <property type="evidence" value="ECO:0007669"/>
    <property type="project" value="TreeGrafter"/>
</dbReference>
<dbReference type="OrthoDB" id="594725at2"/>
<dbReference type="STRING" id="408657.SAMN04487995_1315"/>
<proteinExistence type="predicted"/>
<dbReference type="SMART" id="SM00388">
    <property type="entry name" value="HisKA"/>
    <property type="match status" value="1"/>
</dbReference>
<keyword evidence="6 11" id="KW-0812">Transmembrane</keyword>
<feature type="domain" description="HAMP" evidence="13">
    <location>
        <begin position="178"/>
        <end position="231"/>
    </location>
</feature>